<protein>
    <recommendedName>
        <fullName evidence="2">Pyridoxal phosphate homeostasis protein</fullName>
        <shortName evidence="2">PLP homeostasis protein</shortName>
    </recommendedName>
</protein>
<dbReference type="SUPFAM" id="SSF51419">
    <property type="entry name" value="PLP-binding barrel"/>
    <property type="match status" value="1"/>
</dbReference>
<organism evidence="6 7">
    <name type="scientific">Helicobacter anseris</name>
    <dbReference type="NCBI Taxonomy" id="375926"/>
    <lineage>
        <taxon>Bacteria</taxon>
        <taxon>Pseudomonadati</taxon>
        <taxon>Campylobacterota</taxon>
        <taxon>Epsilonproteobacteria</taxon>
        <taxon>Campylobacterales</taxon>
        <taxon>Helicobacteraceae</taxon>
        <taxon>Helicobacter</taxon>
    </lineage>
</organism>
<dbReference type="InterPro" id="IPR001608">
    <property type="entry name" value="Ala_racemase_N"/>
</dbReference>
<gene>
    <name evidence="6" type="ORF">CQA57_04940</name>
</gene>
<dbReference type="NCBIfam" id="TIGR00044">
    <property type="entry name" value="YggS family pyridoxal phosphate-dependent enzyme"/>
    <property type="match status" value="1"/>
</dbReference>
<dbReference type="Gene3D" id="3.20.20.10">
    <property type="entry name" value="Alanine racemase"/>
    <property type="match status" value="1"/>
</dbReference>
<evidence type="ECO:0000256" key="1">
    <source>
        <dbReference type="ARBA" id="ARBA00022898"/>
    </source>
</evidence>
<dbReference type="AlphaFoldDB" id="A0A3D8J8D0"/>
<feature type="modified residue" description="N6-(pyridoxal phosphate)lysine" evidence="2 3">
    <location>
        <position position="35"/>
    </location>
</feature>
<comment type="similarity">
    <text evidence="2 4">Belongs to the pyridoxal phosphate-binding protein YggS/PROSC family.</text>
</comment>
<evidence type="ECO:0000313" key="6">
    <source>
        <dbReference type="EMBL" id="RDU73530.1"/>
    </source>
</evidence>
<accession>A0A3D8J8D0</accession>
<dbReference type="Pfam" id="PF01168">
    <property type="entry name" value="Ala_racemase_N"/>
    <property type="match status" value="1"/>
</dbReference>
<comment type="function">
    <text evidence="2">Pyridoxal 5'-phosphate (PLP)-binding protein, which is involved in PLP homeostasis.</text>
</comment>
<dbReference type="EMBL" id="NXLX01000010">
    <property type="protein sequence ID" value="RDU73530.1"/>
    <property type="molecule type" value="Genomic_DNA"/>
</dbReference>
<keyword evidence="7" id="KW-1185">Reference proteome</keyword>
<evidence type="ECO:0000313" key="7">
    <source>
        <dbReference type="Proteomes" id="UP000256695"/>
    </source>
</evidence>
<dbReference type="RefSeq" id="WP_115579122.1">
    <property type="nucleotide sequence ID" value="NZ_NXLX01000010.1"/>
</dbReference>
<dbReference type="PANTHER" id="PTHR10146">
    <property type="entry name" value="PROLINE SYNTHETASE CO-TRANSCRIBED BACTERIAL HOMOLOG PROTEIN"/>
    <property type="match status" value="1"/>
</dbReference>
<dbReference type="CDD" id="cd00635">
    <property type="entry name" value="PLPDE_III_YBL036c_like"/>
    <property type="match status" value="1"/>
</dbReference>
<comment type="caution">
    <text evidence="6">The sequence shown here is derived from an EMBL/GenBank/DDBJ whole genome shotgun (WGS) entry which is preliminary data.</text>
</comment>
<dbReference type="InterPro" id="IPR011078">
    <property type="entry name" value="PyrdxlP_homeostasis"/>
</dbReference>
<reference evidence="6 7" key="1">
    <citation type="submission" date="2018-04" db="EMBL/GenBank/DDBJ databases">
        <title>Novel Campyloabacter and Helicobacter Species and Strains.</title>
        <authorList>
            <person name="Mannion A.J."/>
            <person name="Shen Z."/>
            <person name="Fox J.G."/>
        </authorList>
    </citation>
    <scope>NUCLEOTIDE SEQUENCE [LARGE SCALE GENOMIC DNA]</scope>
    <source>
        <strain evidence="6 7">MIT 04-9362</strain>
    </source>
</reference>
<dbReference type="FunFam" id="3.20.20.10:FF:000018">
    <property type="entry name" value="Pyridoxal phosphate homeostasis protein"/>
    <property type="match status" value="1"/>
</dbReference>
<evidence type="ECO:0000259" key="5">
    <source>
        <dbReference type="Pfam" id="PF01168"/>
    </source>
</evidence>
<keyword evidence="1 2" id="KW-0663">Pyridoxal phosphate</keyword>
<proteinExistence type="inferred from homology"/>
<dbReference type="OrthoDB" id="9804072at2"/>
<dbReference type="HAMAP" id="MF_02087">
    <property type="entry name" value="PLP_homeostasis"/>
    <property type="match status" value="1"/>
</dbReference>
<evidence type="ECO:0000256" key="2">
    <source>
        <dbReference type="HAMAP-Rule" id="MF_02087"/>
    </source>
</evidence>
<dbReference type="Proteomes" id="UP000256695">
    <property type="component" value="Unassembled WGS sequence"/>
</dbReference>
<dbReference type="PANTHER" id="PTHR10146:SF14">
    <property type="entry name" value="PYRIDOXAL PHOSPHATE HOMEOSTASIS PROTEIN"/>
    <property type="match status" value="1"/>
</dbReference>
<dbReference type="GO" id="GO:0030170">
    <property type="term" value="F:pyridoxal phosphate binding"/>
    <property type="evidence" value="ECO:0007669"/>
    <property type="project" value="UniProtKB-UniRule"/>
</dbReference>
<comment type="cofactor">
    <cofactor evidence="3">
        <name>pyridoxal 5'-phosphate</name>
        <dbReference type="ChEBI" id="CHEBI:597326"/>
    </cofactor>
</comment>
<dbReference type="PIRSF" id="PIRSF004848">
    <property type="entry name" value="YBL036c_PLPDEIII"/>
    <property type="match status" value="1"/>
</dbReference>
<sequence length="226" mass="25880">MSDLKQKLDYVLQKIERARIAYSRHQVIKLIAVSKYSAVQKIAELYSCGQRAFGENKVQDLKVKSEELIRLPLEWHFIGSLQTNKINMLLELNPFLIHSIDSLRLAQELDKRCALRQKKMRVLLQVNSACEENKNGVRIQECLEIYHQIKTGCKNLKLEGLMCMGANSLDITKVEKSFRITKDLFDDLQDPEAKILSMGMSNDYEIAIANGANLLRIGSEIFKSSF</sequence>
<evidence type="ECO:0000256" key="4">
    <source>
        <dbReference type="RuleBase" id="RU004514"/>
    </source>
</evidence>
<evidence type="ECO:0000256" key="3">
    <source>
        <dbReference type="PIRSR" id="PIRSR004848-1"/>
    </source>
</evidence>
<name>A0A3D8J8D0_9HELI</name>
<dbReference type="PROSITE" id="PS01211">
    <property type="entry name" value="UPF0001"/>
    <property type="match status" value="1"/>
</dbReference>
<dbReference type="InterPro" id="IPR029066">
    <property type="entry name" value="PLP-binding_barrel"/>
</dbReference>
<feature type="domain" description="Alanine racemase N-terminal" evidence="5">
    <location>
        <begin position="26"/>
        <end position="222"/>
    </location>
</feature>